<dbReference type="InterPro" id="IPR011010">
    <property type="entry name" value="DNA_brk_join_enz"/>
</dbReference>
<dbReference type="RefSeq" id="WP_079410403.1">
    <property type="nucleotide sequence ID" value="NZ_MZGW01000001.1"/>
</dbReference>
<keyword evidence="4 6" id="KW-0238">DNA-binding</keyword>
<keyword evidence="5" id="KW-0233">DNA recombination</keyword>
<gene>
    <name evidence="9" type="primary">xerD_1</name>
    <name evidence="9" type="ORF">CLOTH_02470</name>
</gene>
<accession>A0A1V4IBE6</accession>
<dbReference type="PROSITE" id="PS51900">
    <property type="entry name" value="CB"/>
    <property type="match status" value="1"/>
</dbReference>
<dbReference type="AlphaFoldDB" id="A0A1V4IBE6"/>
<dbReference type="GO" id="GO:0015074">
    <property type="term" value="P:DNA integration"/>
    <property type="evidence" value="ECO:0007669"/>
    <property type="project" value="UniProtKB-KW"/>
</dbReference>
<dbReference type="OrthoDB" id="9801717at2"/>
<dbReference type="Pfam" id="PF00589">
    <property type="entry name" value="Phage_integrase"/>
    <property type="match status" value="1"/>
</dbReference>
<evidence type="ECO:0000256" key="6">
    <source>
        <dbReference type="PROSITE-ProRule" id="PRU01248"/>
    </source>
</evidence>
<comment type="similarity">
    <text evidence="2">Belongs to the 'phage' integrase family.</text>
</comment>
<keyword evidence="10" id="KW-1185">Reference proteome</keyword>
<dbReference type="InterPro" id="IPR044068">
    <property type="entry name" value="CB"/>
</dbReference>
<dbReference type="GO" id="GO:0003677">
    <property type="term" value="F:DNA binding"/>
    <property type="evidence" value="ECO:0007669"/>
    <property type="project" value="UniProtKB-UniRule"/>
</dbReference>
<evidence type="ECO:0000256" key="3">
    <source>
        <dbReference type="ARBA" id="ARBA00022908"/>
    </source>
</evidence>
<dbReference type="Pfam" id="PF02899">
    <property type="entry name" value="Phage_int_SAM_1"/>
    <property type="match status" value="1"/>
</dbReference>
<evidence type="ECO:0000256" key="2">
    <source>
        <dbReference type="ARBA" id="ARBA00008857"/>
    </source>
</evidence>
<evidence type="ECO:0000259" key="8">
    <source>
        <dbReference type="PROSITE" id="PS51900"/>
    </source>
</evidence>
<evidence type="ECO:0000313" key="9">
    <source>
        <dbReference type="EMBL" id="OPJ56965.1"/>
    </source>
</evidence>
<dbReference type="PROSITE" id="PS51898">
    <property type="entry name" value="TYR_RECOMBINASE"/>
    <property type="match status" value="1"/>
</dbReference>
<evidence type="ECO:0000256" key="4">
    <source>
        <dbReference type="ARBA" id="ARBA00023125"/>
    </source>
</evidence>
<evidence type="ECO:0000259" key="7">
    <source>
        <dbReference type="PROSITE" id="PS51898"/>
    </source>
</evidence>
<sequence>MEDNIIHKYTDYIQKERNLSDNTINSYSVDLKKYLEYLRKENINIYDVTENDIFSFLIYLEKSNISTSTISRMISSIKSFYDFLFLSKLIDANPTAKLKKPKVTRDKIEILTEEEIEKMLNSPNLSTAKGMRDKAILETLYGTGMKVSELIKLDIDDLNLNMEYLICTSSKTSRTIPLSNITQKYIIKYLEDAREKIVKNSDQRALFVNSKGERFTRQGLWKLIKSYTNDNEINKNVTPTMLRHSFAIHLLKNGADMSIVNRLLGNTNLSSLQAYLIHMDKNIREEFRQKHPRI</sequence>
<dbReference type="GO" id="GO:0006310">
    <property type="term" value="P:DNA recombination"/>
    <property type="evidence" value="ECO:0007669"/>
    <property type="project" value="UniProtKB-KW"/>
</dbReference>
<dbReference type="Gene3D" id="1.10.443.10">
    <property type="entry name" value="Intergrase catalytic core"/>
    <property type="match status" value="1"/>
</dbReference>
<evidence type="ECO:0000256" key="5">
    <source>
        <dbReference type="ARBA" id="ARBA00023172"/>
    </source>
</evidence>
<evidence type="ECO:0000256" key="1">
    <source>
        <dbReference type="ARBA" id="ARBA00003283"/>
    </source>
</evidence>
<dbReference type="PANTHER" id="PTHR30349:SF81">
    <property type="entry name" value="TYROSINE RECOMBINASE XERC"/>
    <property type="match status" value="1"/>
</dbReference>
<reference evidence="9 10" key="1">
    <citation type="submission" date="2017-03" db="EMBL/GenBank/DDBJ databases">
        <title>Genome sequence of Clostridium thermoalcaliphilum DSM 7309.</title>
        <authorList>
            <person name="Poehlein A."/>
            <person name="Daniel R."/>
        </authorList>
    </citation>
    <scope>NUCLEOTIDE SEQUENCE [LARGE SCALE GENOMIC DNA]</scope>
    <source>
        <strain evidence="9 10">DSM 7309</strain>
    </source>
</reference>
<dbReference type="EMBL" id="MZGW01000001">
    <property type="protein sequence ID" value="OPJ56965.1"/>
    <property type="molecule type" value="Genomic_DNA"/>
</dbReference>
<dbReference type="InterPro" id="IPR004107">
    <property type="entry name" value="Integrase_SAM-like_N"/>
</dbReference>
<evidence type="ECO:0000313" key="10">
    <source>
        <dbReference type="Proteomes" id="UP000190140"/>
    </source>
</evidence>
<dbReference type="InterPro" id="IPR010998">
    <property type="entry name" value="Integrase_recombinase_N"/>
</dbReference>
<dbReference type="Proteomes" id="UP000190140">
    <property type="component" value="Unassembled WGS sequence"/>
</dbReference>
<dbReference type="Gene3D" id="1.10.150.130">
    <property type="match status" value="1"/>
</dbReference>
<dbReference type="InterPro" id="IPR013762">
    <property type="entry name" value="Integrase-like_cat_sf"/>
</dbReference>
<feature type="domain" description="Tyr recombinase" evidence="7">
    <location>
        <begin position="106"/>
        <end position="292"/>
    </location>
</feature>
<dbReference type="PANTHER" id="PTHR30349">
    <property type="entry name" value="PHAGE INTEGRASE-RELATED"/>
    <property type="match status" value="1"/>
</dbReference>
<keyword evidence="3" id="KW-0229">DNA integration</keyword>
<comment type="function">
    <text evidence="1">Site-specific tyrosine recombinase, which acts by catalyzing the cutting and rejoining of the recombining DNA molecules.</text>
</comment>
<dbReference type="SUPFAM" id="SSF56349">
    <property type="entry name" value="DNA breaking-rejoining enzymes"/>
    <property type="match status" value="1"/>
</dbReference>
<name>A0A1V4IBE6_9FIRM</name>
<protein>
    <submittedName>
        <fullName evidence="9">Tyrosine recombinase XerD</fullName>
    </submittedName>
</protein>
<comment type="caution">
    <text evidence="9">The sequence shown here is derived from an EMBL/GenBank/DDBJ whole genome shotgun (WGS) entry which is preliminary data.</text>
</comment>
<dbReference type="InterPro" id="IPR050090">
    <property type="entry name" value="Tyrosine_recombinase_XerCD"/>
</dbReference>
<feature type="domain" description="Core-binding (CB)" evidence="8">
    <location>
        <begin position="1"/>
        <end position="85"/>
    </location>
</feature>
<organism evidence="9 10">
    <name type="scientific">Alkalithermobacter paradoxus</name>
    <dbReference type="NCBI Taxonomy" id="29349"/>
    <lineage>
        <taxon>Bacteria</taxon>
        <taxon>Bacillati</taxon>
        <taxon>Bacillota</taxon>
        <taxon>Clostridia</taxon>
        <taxon>Peptostreptococcales</taxon>
        <taxon>Tepidibacteraceae</taxon>
        <taxon>Alkalithermobacter</taxon>
    </lineage>
</organism>
<proteinExistence type="inferred from homology"/>
<dbReference type="STRING" id="29349.CLOTH_02470"/>
<dbReference type="InterPro" id="IPR002104">
    <property type="entry name" value="Integrase_catalytic"/>
</dbReference>